<sequence length="36" mass="3718">MATLDLVVLVAACLSVTVGLLVLVVRELLRRAGPGV</sequence>
<dbReference type="STRING" id="1122997.GCA_000425285_00245"/>
<keyword evidence="1" id="KW-0472">Membrane</keyword>
<protein>
    <submittedName>
        <fullName evidence="2">Uncharacterized protein</fullName>
    </submittedName>
</protein>
<keyword evidence="3" id="KW-1185">Reference proteome</keyword>
<accession>A0A3S4YY87</accession>
<keyword evidence="1" id="KW-0812">Transmembrane</keyword>
<reference evidence="2 3" key="1">
    <citation type="submission" date="2018-12" db="EMBL/GenBank/DDBJ databases">
        <authorList>
            <consortium name="Pathogen Informatics"/>
        </authorList>
    </citation>
    <scope>NUCLEOTIDE SEQUENCE [LARGE SCALE GENOMIC DNA]</scope>
    <source>
        <strain evidence="2 3">NCTC13652</strain>
    </source>
</reference>
<gene>
    <name evidence="2" type="ORF">NCTC13652_02077</name>
</gene>
<organism evidence="2 3">
    <name type="scientific">Acidipropionibacterium jensenii</name>
    <dbReference type="NCBI Taxonomy" id="1749"/>
    <lineage>
        <taxon>Bacteria</taxon>
        <taxon>Bacillati</taxon>
        <taxon>Actinomycetota</taxon>
        <taxon>Actinomycetes</taxon>
        <taxon>Propionibacteriales</taxon>
        <taxon>Propionibacteriaceae</taxon>
        <taxon>Acidipropionibacterium</taxon>
    </lineage>
</organism>
<proteinExistence type="predicted"/>
<dbReference type="AlphaFoldDB" id="A0A3S4YY87"/>
<evidence type="ECO:0000313" key="2">
    <source>
        <dbReference type="EMBL" id="VEI03863.1"/>
    </source>
</evidence>
<evidence type="ECO:0000313" key="3">
    <source>
        <dbReference type="Proteomes" id="UP000277858"/>
    </source>
</evidence>
<dbReference type="Proteomes" id="UP000277858">
    <property type="component" value="Chromosome"/>
</dbReference>
<feature type="transmembrane region" description="Helical" evidence="1">
    <location>
        <begin position="6"/>
        <end position="25"/>
    </location>
</feature>
<evidence type="ECO:0000256" key="1">
    <source>
        <dbReference type="SAM" id="Phobius"/>
    </source>
</evidence>
<keyword evidence="1" id="KW-1133">Transmembrane helix</keyword>
<name>A0A3S4YY87_9ACTN</name>
<dbReference type="EMBL" id="LR134473">
    <property type="protein sequence ID" value="VEI03863.1"/>
    <property type="molecule type" value="Genomic_DNA"/>
</dbReference>